<dbReference type="InterPro" id="IPR034904">
    <property type="entry name" value="FSCA_dom_sf"/>
</dbReference>
<accession>A0A6J4PHB1</accession>
<dbReference type="EMBL" id="CADCUQ010000585">
    <property type="protein sequence ID" value="CAA9416107.1"/>
    <property type="molecule type" value="Genomic_DNA"/>
</dbReference>
<dbReference type="Pfam" id="PF01883">
    <property type="entry name" value="FeS_assembly_P"/>
    <property type="match status" value="1"/>
</dbReference>
<dbReference type="Gene3D" id="3.30.300.130">
    <property type="entry name" value="Fe-S cluster assembly (FSCA)"/>
    <property type="match status" value="1"/>
</dbReference>
<dbReference type="PANTHER" id="PTHR42831:SF1">
    <property type="entry name" value="FE-S PROTEIN MATURATION AUXILIARY FACTOR YITW"/>
    <property type="match status" value="1"/>
</dbReference>
<feature type="non-terminal residue" evidence="3">
    <location>
        <position position="170"/>
    </location>
</feature>
<dbReference type="AlphaFoldDB" id="A0A6J4PHB1"/>
<protein>
    <submittedName>
        <fullName evidence="3">PaaD-like protein (DUF59) involved in Fe-S cluster assembly</fullName>
    </submittedName>
</protein>
<evidence type="ECO:0000256" key="1">
    <source>
        <dbReference type="SAM" id="MobiDB-lite"/>
    </source>
</evidence>
<sequence length="170" mass="18510">MSTDPQPQKQSLTVLPSSGRVDQLRREMAENPSVAKPPTATPPAENPPSTFRGATDPANAPAPNPNAPPEHRILEGKVIEAVRQVYDPEIPVNIYELGLIYAIDVRPDRSVNVRMTLTTPACPVAGSLPGEVERRIEAIPEVTSANIELVWDPPWDRSMMSEAAMLQLGM</sequence>
<reference evidence="3" key="1">
    <citation type="submission" date="2020-02" db="EMBL/GenBank/DDBJ databases">
        <authorList>
            <person name="Meier V. D."/>
        </authorList>
    </citation>
    <scope>NUCLEOTIDE SEQUENCE</scope>
    <source>
        <strain evidence="3">AVDCRST_MAG64</strain>
    </source>
</reference>
<feature type="compositionally biased region" description="Polar residues" evidence="1">
    <location>
        <begin position="1"/>
        <end position="16"/>
    </location>
</feature>
<gene>
    <name evidence="3" type="ORF">AVDCRST_MAG64-2595</name>
</gene>
<dbReference type="SUPFAM" id="SSF117916">
    <property type="entry name" value="Fe-S cluster assembly (FSCA) domain-like"/>
    <property type="match status" value="1"/>
</dbReference>
<dbReference type="InterPro" id="IPR002744">
    <property type="entry name" value="MIP18-like"/>
</dbReference>
<evidence type="ECO:0000313" key="3">
    <source>
        <dbReference type="EMBL" id="CAA9416107.1"/>
    </source>
</evidence>
<dbReference type="PANTHER" id="PTHR42831">
    <property type="entry name" value="FE-S PROTEIN MATURATION AUXILIARY FACTOR YITW"/>
    <property type="match status" value="1"/>
</dbReference>
<proteinExistence type="predicted"/>
<evidence type="ECO:0000259" key="2">
    <source>
        <dbReference type="Pfam" id="PF01883"/>
    </source>
</evidence>
<feature type="domain" description="MIP18 family-like" evidence="2">
    <location>
        <begin position="77"/>
        <end position="146"/>
    </location>
</feature>
<dbReference type="InterPro" id="IPR052339">
    <property type="entry name" value="Fe-S_Maturation_MIP18"/>
</dbReference>
<feature type="region of interest" description="Disordered" evidence="1">
    <location>
        <begin position="1"/>
        <end position="70"/>
    </location>
</feature>
<organism evidence="3">
    <name type="scientific">uncultured Phycisphaerae bacterium</name>
    <dbReference type="NCBI Taxonomy" id="904963"/>
    <lineage>
        <taxon>Bacteria</taxon>
        <taxon>Pseudomonadati</taxon>
        <taxon>Planctomycetota</taxon>
        <taxon>Phycisphaerae</taxon>
        <taxon>environmental samples</taxon>
    </lineage>
</organism>
<name>A0A6J4PHB1_9BACT</name>
<dbReference type="InterPro" id="IPR014291">
    <property type="entry name" value="SUF_FeS_clus_asmbl-assoc"/>
</dbReference>
<dbReference type="NCBIfam" id="TIGR02945">
    <property type="entry name" value="SUF_assoc"/>
    <property type="match status" value="1"/>
</dbReference>